<evidence type="ECO:0000313" key="4">
    <source>
        <dbReference type="EMBL" id="RLE52358.1"/>
    </source>
</evidence>
<reference evidence="4 5" key="1">
    <citation type="submission" date="2018-06" db="EMBL/GenBank/DDBJ databases">
        <title>Extensive metabolic versatility and redundancy in microbially diverse, dynamic hydrothermal sediments.</title>
        <authorList>
            <person name="Dombrowski N."/>
            <person name="Teske A."/>
            <person name="Baker B.J."/>
        </authorList>
    </citation>
    <scope>NUCLEOTIDE SEQUENCE [LARGE SCALE GENOMIC DNA]</scope>
    <source>
        <strain evidence="4">B29_G17</strain>
    </source>
</reference>
<keyword evidence="1 3" id="KW-0689">Ribosomal protein</keyword>
<dbReference type="AlphaFoldDB" id="A0A497F0C8"/>
<dbReference type="InterPro" id="IPR001976">
    <property type="entry name" value="Ribosomal_eS24"/>
</dbReference>
<dbReference type="EMBL" id="QMQZ01000002">
    <property type="protein sequence ID" value="RLE52358.1"/>
    <property type="molecule type" value="Genomic_DNA"/>
</dbReference>
<dbReference type="GO" id="GO:0006412">
    <property type="term" value="P:translation"/>
    <property type="evidence" value="ECO:0007669"/>
    <property type="project" value="UniProtKB-UniRule"/>
</dbReference>
<gene>
    <name evidence="3" type="primary">rps24e</name>
    <name evidence="4" type="ORF">DRJ20_00240</name>
</gene>
<comment type="caution">
    <text evidence="4">The sequence shown here is derived from an EMBL/GenBank/DDBJ whole genome shotgun (WGS) entry which is preliminary data.</text>
</comment>
<dbReference type="GO" id="GO:0003735">
    <property type="term" value="F:structural constituent of ribosome"/>
    <property type="evidence" value="ECO:0007669"/>
    <property type="project" value="InterPro"/>
</dbReference>
<evidence type="ECO:0000256" key="1">
    <source>
        <dbReference type="ARBA" id="ARBA00022980"/>
    </source>
</evidence>
<sequence length="115" mass="13464">MKRWYILMAGEEFRIEVVEKRPNPLLNRLELDIVIYHLSGGTPSRFEVRKAIAEQFNAPLDCVIIRRLITEYGIGRTRGHVHVYESPERAREIEPEYLIARDMPPEEKGEAESEE</sequence>
<dbReference type="PANTHER" id="PTHR10496">
    <property type="entry name" value="40S RIBOSOMAL PROTEIN S24"/>
    <property type="match status" value="1"/>
</dbReference>
<proteinExistence type="inferred from homology"/>
<dbReference type="Proteomes" id="UP000268446">
    <property type="component" value="Unassembled WGS sequence"/>
</dbReference>
<dbReference type="Gene3D" id="3.30.70.3370">
    <property type="match status" value="1"/>
</dbReference>
<evidence type="ECO:0000256" key="2">
    <source>
        <dbReference type="ARBA" id="ARBA00023274"/>
    </source>
</evidence>
<evidence type="ECO:0000313" key="5">
    <source>
        <dbReference type="Proteomes" id="UP000268446"/>
    </source>
</evidence>
<dbReference type="SUPFAM" id="SSF54189">
    <property type="entry name" value="Ribosomal proteins S24e, L23 and L15e"/>
    <property type="match status" value="1"/>
</dbReference>
<evidence type="ECO:0000256" key="3">
    <source>
        <dbReference type="HAMAP-Rule" id="MF_00545"/>
    </source>
</evidence>
<accession>A0A497F0C8</accession>
<keyword evidence="2 3" id="KW-0687">Ribonucleoprotein</keyword>
<dbReference type="Pfam" id="PF01282">
    <property type="entry name" value="Ribosomal_S24e"/>
    <property type="match status" value="1"/>
</dbReference>
<protein>
    <recommendedName>
        <fullName evidence="3">Small ribosomal subunit protein eS24</fullName>
    </recommendedName>
</protein>
<comment type="similarity">
    <text evidence="3">Belongs to the eukaryotic ribosomal protein eS24 family.</text>
</comment>
<name>A0A497F0C8_9CREN</name>
<dbReference type="InterPro" id="IPR012678">
    <property type="entry name" value="Ribosomal_uL23/eL15/eS24_sf"/>
</dbReference>
<dbReference type="InterPro" id="IPR053709">
    <property type="entry name" value="eRP_eS24_sf"/>
</dbReference>
<dbReference type="HAMAP" id="MF_00545">
    <property type="entry name" value="Ribosomal_eS24"/>
    <property type="match status" value="1"/>
</dbReference>
<dbReference type="GO" id="GO:0005840">
    <property type="term" value="C:ribosome"/>
    <property type="evidence" value="ECO:0007669"/>
    <property type="project" value="UniProtKB-KW"/>
</dbReference>
<organism evidence="4 5">
    <name type="scientific">Thermoproteota archaeon</name>
    <dbReference type="NCBI Taxonomy" id="2056631"/>
    <lineage>
        <taxon>Archaea</taxon>
        <taxon>Thermoproteota</taxon>
    </lineage>
</organism>
<dbReference type="GO" id="GO:1990904">
    <property type="term" value="C:ribonucleoprotein complex"/>
    <property type="evidence" value="ECO:0007669"/>
    <property type="project" value="UniProtKB-KW"/>
</dbReference>